<sequence>MGIVPIVVTSMTPAEARARREEIVRRVGGDESAFRDRAEVYLLSAEELALYDELENLDFLLGE</sequence>
<protein>
    <submittedName>
        <fullName evidence="1">Uncharacterized protein</fullName>
    </submittedName>
</protein>
<proteinExistence type="predicted"/>
<organism evidence="1 2">
    <name type="scientific">Luteimicrobium album</name>
    <dbReference type="NCBI Taxonomy" id="1054550"/>
    <lineage>
        <taxon>Bacteria</taxon>
        <taxon>Bacillati</taxon>
        <taxon>Actinomycetota</taxon>
        <taxon>Actinomycetes</taxon>
        <taxon>Micrococcales</taxon>
        <taxon>Luteimicrobium</taxon>
    </lineage>
</organism>
<comment type="caution">
    <text evidence="1">The sequence shown here is derived from an EMBL/GenBank/DDBJ whole genome shotgun (WGS) entry which is preliminary data.</text>
</comment>
<evidence type="ECO:0000313" key="2">
    <source>
        <dbReference type="Proteomes" id="UP001157091"/>
    </source>
</evidence>
<accession>A0ABQ6HX72</accession>
<keyword evidence="2" id="KW-1185">Reference proteome</keyword>
<gene>
    <name evidence="1" type="ORF">GCM10025864_08720</name>
</gene>
<evidence type="ECO:0000313" key="1">
    <source>
        <dbReference type="EMBL" id="GMA23113.1"/>
    </source>
</evidence>
<dbReference type="Proteomes" id="UP001157091">
    <property type="component" value="Unassembled WGS sequence"/>
</dbReference>
<reference evidence="2" key="1">
    <citation type="journal article" date="2019" name="Int. J. Syst. Evol. Microbiol.">
        <title>The Global Catalogue of Microorganisms (GCM) 10K type strain sequencing project: providing services to taxonomists for standard genome sequencing and annotation.</title>
        <authorList>
            <consortium name="The Broad Institute Genomics Platform"/>
            <consortium name="The Broad Institute Genome Sequencing Center for Infectious Disease"/>
            <person name="Wu L."/>
            <person name="Ma J."/>
        </authorList>
    </citation>
    <scope>NUCLEOTIDE SEQUENCE [LARGE SCALE GENOMIC DNA]</scope>
    <source>
        <strain evidence="2">NBRC 106348</strain>
    </source>
</reference>
<dbReference type="EMBL" id="BSUK01000001">
    <property type="protein sequence ID" value="GMA23113.1"/>
    <property type="molecule type" value="Genomic_DNA"/>
</dbReference>
<name>A0ABQ6HX72_9MICO</name>